<evidence type="ECO:0000313" key="7">
    <source>
        <dbReference type="EMBL" id="GAI50579.1"/>
    </source>
</evidence>
<feature type="transmembrane region" description="Helical" evidence="5">
    <location>
        <begin position="12"/>
        <end position="33"/>
    </location>
</feature>
<dbReference type="InterPro" id="IPR001750">
    <property type="entry name" value="ND/Mrp_TM"/>
</dbReference>
<reference evidence="7" key="1">
    <citation type="journal article" date="2014" name="Front. Microbiol.">
        <title>High frequency of phylogenetically diverse reductive dehalogenase-homologous genes in deep subseafloor sedimentary metagenomes.</title>
        <authorList>
            <person name="Kawai M."/>
            <person name="Futagami T."/>
            <person name="Toyoda A."/>
            <person name="Takaki Y."/>
            <person name="Nishi S."/>
            <person name="Hori S."/>
            <person name="Arai W."/>
            <person name="Tsubouchi T."/>
            <person name="Morono Y."/>
            <person name="Uchiyama I."/>
            <person name="Ito T."/>
            <person name="Fujiyama A."/>
            <person name="Inagaki F."/>
            <person name="Takami H."/>
        </authorList>
    </citation>
    <scope>NUCLEOTIDE SEQUENCE</scope>
    <source>
        <strain evidence="7">Expedition CK06-06</strain>
    </source>
</reference>
<dbReference type="EMBL" id="BARV01040077">
    <property type="protein sequence ID" value="GAI50579.1"/>
    <property type="molecule type" value="Genomic_DNA"/>
</dbReference>
<feature type="transmembrane region" description="Helical" evidence="5">
    <location>
        <begin position="131"/>
        <end position="149"/>
    </location>
</feature>
<sequence length="166" mass="18263">MEVQLPEYSIRLMAPEIFLFLWALVVFTFDLVTRRKSGSAVGYLALAGLVICGGILSVTGYGRGFGVMFFNDPMAIFFKVIFLGAAFMAIGSSFGLTKQKILNHRGEFYGLILLSTVGMMFLGSSQELLSLYIGLELTTIPLFVLAAFFKDDRRSVEAGIKYLIVG</sequence>
<dbReference type="Pfam" id="PF00361">
    <property type="entry name" value="Proton_antipo_M"/>
    <property type="match status" value="1"/>
</dbReference>
<gene>
    <name evidence="7" type="ORF">S06H3_61197</name>
</gene>
<dbReference type="GO" id="GO:0016020">
    <property type="term" value="C:membrane"/>
    <property type="evidence" value="ECO:0007669"/>
    <property type="project" value="UniProtKB-SubCell"/>
</dbReference>
<evidence type="ECO:0000256" key="4">
    <source>
        <dbReference type="ARBA" id="ARBA00023136"/>
    </source>
</evidence>
<feature type="transmembrane region" description="Helical" evidence="5">
    <location>
        <begin position="108"/>
        <end position="125"/>
    </location>
</feature>
<evidence type="ECO:0000256" key="2">
    <source>
        <dbReference type="ARBA" id="ARBA00022692"/>
    </source>
</evidence>
<proteinExistence type="predicted"/>
<feature type="domain" description="NADH:quinone oxidoreductase/Mrp antiporter transmembrane" evidence="6">
    <location>
        <begin position="125"/>
        <end position="165"/>
    </location>
</feature>
<evidence type="ECO:0000256" key="1">
    <source>
        <dbReference type="ARBA" id="ARBA00004141"/>
    </source>
</evidence>
<keyword evidence="4 5" id="KW-0472">Membrane</keyword>
<feature type="transmembrane region" description="Helical" evidence="5">
    <location>
        <begin position="40"/>
        <end position="62"/>
    </location>
</feature>
<keyword evidence="3 5" id="KW-1133">Transmembrane helix</keyword>
<organism evidence="7">
    <name type="scientific">marine sediment metagenome</name>
    <dbReference type="NCBI Taxonomy" id="412755"/>
    <lineage>
        <taxon>unclassified sequences</taxon>
        <taxon>metagenomes</taxon>
        <taxon>ecological metagenomes</taxon>
    </lineage>
</organism>
<name>X1R4P2_9ZZZZ</name>
<evidence type="ECO:0000256" key="3">
    <source>
        <dbReference type="ARBA" id="ARBA00022989"/>
    </source>
</evidence>
<evidence type="ECO:0000256" key="5">
    <source>
        <dbReference type="SAM" id="Phobius"/>
    </source>
</evidence>
<keyword evidence="2 5" id="KW-0812">Transmembrane</keyword>
<comment type="caution">
    <text evidence="7">The sequence shown here is derived from an EMBL/GenBank/DDBJ whole genome shotgun (WGS) entry which is preliminary data.</text>
</comment>
<accession>X1R4P2</accession>
<dbReference type="PANTHER" id="PTHR22773">
    <property type="entry name" value="NADH DEHYDROGENASE"/>
    <property type="match status" value="1"/>
</dbReference>
<protein>
    <recommendedName>
        <fullName evidence="6">NADH:quinone oxidoreductase/Mrp antiporter transmembrane domain-containing protein</fullName>
    </recommendedName>
</protein>
<comment type="subcellular location">
    <subcellularLocation>
        <location evidence="1">Membrane</location>
        <topology evidence="1">Multi-pass membrane protein</topology>
    </subcellularLocation>
</comment>
<evidence type="ECO:0000259" key="6">
    <source>
        <dbReference type="Pfam" id="PF00361"/>
    </source>
</evidence>
<dbReference type="AlphaFoldDB" id="X1R4P2"/>
<feature type="non-terminal residue" evidence="7">
    <location>
        <position position="166"/>
    </location>
</feature>
<feature type="transmembrane region" description="Helical" evidence="5">
    <location>
        <begin position="74"/>
        <end position="96"/>
    </location>
</feature>